<dbReference type="GO" id="GO:0080156">
    <property type="term" value="P:mitochondrial mRNA modification"/>
    <property type="evidence" value="ECO:0007669"/>
    <property type="project" value="TreeGrafter"/>
</dbReference>
<dbReference type="Pfam" id="PF21864">
    <property type="entry name" value="MORF_dom"/>
    <property type="match status" value="6"/>
</dbReference>
<dbReference type="EMBL" id="JAHUZN010000013">
    <property type="protein sequence ID" value="KAG8471659.1"/>
    <property type="molecule type" value="Genomic_DNA"/>
</dbReference>
<protein>
    <recommendedName>
        <fullName evidence="3">MORF/ORRM1/DAG-like MORF domain-containing protein</fullName>
    </recommendedName>
</protein>
<accession>A0A8J5XVX2</accession>
<dbReference type="PANTHER" id="PTHR31346">
    <property type="entry name" value="MULTIPLE ORGANELLAR RNA EDITING FACTOR 2, CHLOROPLASTIC-RELATED-RELATED"/>
    <property type="match status" value="1"/>
</dbReference>
<feature type="domain" description="MORF/ORRM1/DAG-like MORF" evidence="3">
    <location>
        <begin position="419"/>
        <end position="485"/>
    </location>
</feature>
<sequence>MACLNARRSLSTLLSRALTASSSSSFPSRSRLTVALLNKTPVFIPYSTKILTRTKRYGSPYSPFRDPSRLPSVFLVRRDYDHWLIILEFPERPKPLEEEMIDTYVKTLASVVGSEEEAKKRIYSVCTTRYTGFRAFFSVDLIDELRELPRVRWVLPVWYCGRDYYNGGDLFVDGNVIHRPPQHSVGGRADYDLWLINFKSPRNIDFYVKTLASVVGSEEEAKRRIYAVGSKLTKYTGFRAVISEEMAYELKELGCVCLGLPLVEGVYRDSELEYDEDVDGGDLLVDGEVVLRPTSKLTSRSQLVRLVMGQILDDIYIQEAKLIIRENQRCRKMACLSARRSLSTLLSRALTSSSSSSSSFPSRSRLTVAVLNKTPVFIPEATKILTRAKTSGSGYSPLNNPSPNCSSPRPSVILNDSYYDHWLIILEFPERPKPLEEEMIDAYVKTLASVVGSEEEAKKRIYSVCTTRYTGFRAFFPEDMVEQLRGNFISQGFKPPNVIAVYTNLLGFKRVTRVRWVLPVGYWIRDRYYAGDIFVHGKVFHRPQFPWDGIPNSSHRVGGCGDDELWLITVEFGEEPSLKEKIDFYVKTLASVVGSEEEAKRRIYAVSGRLTSYIGFRAVMPEEMAYELQGFPLVTGVYRDSRDKYEEDFVGGHLLVDGKVVLRPTSKEKSMLHLVRLAVDQILNDLDIQETKLIIRENQRCRKMACLNARRSLSTLLSRALPASSSSSFPSRSPLTVALFNKTPVFIPEATKILTRTKTSGSGYLPLNDPSPNCSSPRPSVPLNVRYYDHWLIILDFPERPKPLEEEMIDAYVKTLASVVGSEEEAKKRIYSVCTTRYTGFRAFFSVDLIDELRELPRVRWVLPVWYCSRDHYYAGDIFVDGKVLHRPQFPWVGGCGDDELWLITFEFRGEPSLEEKIDFYVKTLAYVVGSEEEAKRRIYAVGGGLTRYTGFRAVMSEGMAYELQGLPLVEGVYRDSLEEYNEDVDGGHLLVDGKVVLRPASFGQKRPNVGRLEDLLHFLQDQMLDVIYGEETKSDGGGKNRSRASIRLFRNLYL</sequence>
<dbReference type="InterPro" id="IPR054059">
    <property type="entry name" value="MORF/ORRM1/DAG-like_MORF"/>
</dbReference>
<evidence type="ECO:0000259" key="3">
    <source>
        <dbReference type="Pfam" id="PF21864"/>
    </source>
</evidence>
<dbReference type="GO" id="GO:0005739">
    <property type="term" value="C:mitochondrion"/>
    <property type="evidence" value="ECO:0007669"/>
    <property type="project" value="TreeGrafter"/>
</dbReference>
<reference evidence="4 5" key="1">
    <citation type="journal article" date="2021" name="bioRxiv">
        <title>The Gossypium anomalum genome as a resource for cotton improvement and evolutionary analysis of hybrid incompatibility.</title>
        <authorList>
            <person name="Grover C.E."/>
            <person name="Yuan D."/>
            <person name="Arick M.A."/>
            <person name="Miller E.R."/>
            <person name="Hu G."/>
            <person name="Peterson D.G."/>
            <person name="Wendel J.F."/>
            <person name="Udall J.A."/>
        </authorList>
    </citation>
    <scope>NUCLEOTIDE SEQUENCE [LARGE SCALE GENOMIC DNA]</scope>
    <source>
        <strain evidence="4">JFW-Udall</strain>
        <tissue evidence="4">Leaf</tissue>
    </source>
</reference>
<gene>
    <name evidence="4" type="ORF">CXB51_036788</name>
</gene>
<evidence type="ECO:0000256" key="2">
    <source>
        <dbReference type="ARBA" id="ARBA00022946"/>
    </source>
</evidence>
<name>A0A8J5XVX2_9ROSI</name>
<dbReference type="Proteomes" id="UP000701853">
    <property type="component" value="Chromosome 13"/>
</dbReference>
<feature type="domain" description="MORF/ORRM1/DAG-like MORF" evidence="3">
    <location>
        <begin position="564"/>
        <end position="647"/>
    </location>
</feature>
<dbReference type="OrthoDB" id="997142at2759"/>
<keyword evidence="2" id="KW-0809">Transit peptide</keyword>
<evidence type="ECO:0000256" key="1">
    <source>
        <dbReference type="ARBA" id="ARBA00022664"/>
    </source>
</evidence>
<organism evidence="4 5">
    <name type="scientific">Gossypium anomalum</name>
    <dbReference type="NCBI Taxonomy" id="47600"/>
    <lineage>
        <taxon>Eukaryota</taxon>
        <taxon>Viridiplantae</taxon>
        <taxon>Streptophyta</taxon>
        <taxon>Embryophyta</taxon>
        <taxon>Tracheophyta</taxon>
        <taxon>Spermatophyta</taxon>
        <taxon>Magnoliopsida</taxon>
        <taxon>eudicotyledons</taxon>
        <taxon>Gunneridae</taxon>
        <taxon>Pentapetalae</taxon>
        <taxon>rosids</taxon>
        <taxon>malvids</taxon>
        <taxon>Malvales</taxon>
        <taxon>Malvaceae</taxon>
        <taxon>Malvoideae</taxon>
        <taxon>Gossypium</taxon>
    </lineage>
</organism>
<keyword evidence="5" id="KW-1185">Reference proteome</keyword>
<dbReference type="AlphaFoldDB" id="A0A8J5XVX2"/>
<feature type="domain" description="MORF/ORRM1/DAG-like MORF" evidence="3">
    <location>
        <begin position="788"/>
        <end position="870"/>
    </location>
</feature>
<dbReference type="GO" id="GO:0006397">
    <property type="term" value="P:mRNA processing"/>
    <property type="evidence" value="ECO:0007669"/>
    <property type="project" value="UniProtKB-KW"/>
</dbReference>
<feature type="domain" description="MORF/ORRM1/DAG-like MORF" evidence="3">
    <location>
        <begin position="80"/>
        <end position="160"/>
    </location>
</feature>
<keyword evidence="1" id="KW-0507">mRNA processing</keyword>
<proteinExistence type="predicted"/>
<evidence type="ECO:0000313" key="4">
    <source>
        <dbReference type="EMBL" id="KAG8471659.1"/>
    </source>
</evidence>
<evidence type="ECO:0000313" key="5">
    <source>
        <dbReference type="Proteomes" id="UP000701853"/>
    </source>
</evidence>
<feature type="domain" description="MORF/ORRM1/DAG-like MORF" evidence="3">
    <location>
        <begin position="194"/>
        <end position="258"/>
    </location>
</feature>
<dbReference type="InterPro" id="IPR039206">
    <property type="entry name" value="MORF/ORRM1/DAG-like"/>
</dbReference>
<dbReference type="GO" id="GO:0016554">
    <property type="term" value="P:cytidine to uridine editing"/>
    <property type="evidence" value="ECO:0007669"/>
    <property type="project" value="InterPro"/>
</dbReference>
<comment type="caution">
    <text evidence="4">The sequence shown here is derived from an EMBL/GenBank/DDBJ whole genome shotgun (WGS) entry which is preliminary data.</text>
</comment>
<dbReference type="PANTHER" id="PTHR31346:SF1">
    <property type="entry name" value="MULTIPLE ORGANELLAR RNA EDITING FACTOR 3, MITOCHONDRIAL"/>
    <property type="match status" value="1"/>
</dbReference>
<feature type="domain" description="MORF/ORRM1/DAG-like MORF" evidence="3">
    <location>
        <begin position="900"/>
        <end position="978"/>
    </location>
</feature>